<sequence>MKMVSVIIPTFRRPLFLQRAIDSVLNQNYENIQIIVVDDNGIGTTDQIETFKIIEKYQALNSFKYITHKTNLNGSSARNTGIREAKGEYICFLDDDDEFEQFKISKQVELLESLNNDWGACYTGHTRVYPTGAHLEYTANIEGNLVFNILGCKVDLCAGSTLMIKQEIINNIGFFDESFARHQDIEFVLRVAQFYKITCVKESLVKIYMHPSSNRSKNAEQFEFRKKYFLETFKSFIDNLTPEDKRYVYFVNYIDIAKQYLKEKKARKFLEYINISGKPIIGLFKVFLDTISFYIRQQRIKLGK</sequence>
<dbReference type="PANTHER" id="PTHR22916:SF3">
    <property type="entry name" value="UDP-GLCNAC:BETAGAL BETA-1,3-N-ACETYLGLUCOSAMINYLTRANSFERASE-LIKE PROTEIN 1"/>
    <property type="match status" value="1"/>
</dbReference>
<dbReference type="RefSeq" id="WP_166155161.1">
    <property type="nucleotide sequence ID" value="NZ_JAAOIW010000018.1"/>
</dbReference>
<dbReference type="PANTHER" id="PTHR22916">
    <property type="entry name" value="GLYCOSYLTRANSFERASE"/>
    <property type="match status" value="1"/>
</dbReference>
<reference evidence="3" key="1">
    <citation type="submission" date="2020-03" db="EMBL/GenBank/DDBJ databases">
        <title>Draft sequencing of Paenibacilllus sp. S3N08.</title>
        <authorList>
            <person name="Kim D.-U."/>
        </authorList>
    </citation>
    <scope>NUCLEOTIDE SEQUENCE</scope>
    <source>
        <strain evidence="3">S3N08</strain>
    </source>
</reference>
<dbReference type="InterPro" id="IPR001173">
    <property type="entry name" value="Glyco_trans_2-like"/>
</dbReference>
<dbReference type="Gene3D" id="3.90.550.10">
    <property type="entry name" value="Spore Coat Polysaccharide Biosynthesis Protein SpsA, Chain A"/>
    <property type="match status" value="1"/>
</dbReference>
<protein>
    <submittedName>
        <fullName evidence="3">Glycosyltransferase family 2 protein</fullName>
    </submittedName>
</protein>
<organism evidence="3 4">
    <name type="scientific">Paenibacillus agricola</name>
    <dbReference type="NCBI Taxonomy" id="2716264"/>
    <lineage>
        <taxon>Bacteria</taxon>
        <taxon>Bacillati</taxon>
        <taxon>Bacillota</taxon>
        <taxon>Bacilli</taxon>
        <taxon>Bacillales</taxon>
        <taxon>Paenibacillaceae</taxon>
        <taxon>Paenibacillus</taxon>
    </lineage>
</organism>
<name>A0ABX0JCW2_9BACL</name>
<keyword evidence="4" id="KW-1185">Reference proteome</keyword>
<dbReference type="CDD" id="cd00761">
    <property type="entry name" value="Glyco_tranf_GTA_type"/>
    <property type="match status" value="1"/>
</dbReference>
<feature type="domain" description="Glycosyltransferase 2-like" evidence="2">
    <location>
        <begin position="5"/>
        <end position="171"/>
    </location>
</feature>
<dbReference type="EMBL" id="JAAOIW010000018">
    <property type="protein sequence ID" value="NHN34327.1"/>
    <property type="molecule type" value="Genomic_DNA"/>
</dbReference>
<proteinExistence type="inferred from homology"/>
<dbReference type="Pfam" id="PF00535">
    <property type="entry name" value="Glycos_transf_2"/>
    <property type="match status" value="1"/>
</dbReference>
<comment type="similarity">
    <text evidence="1">Belongs to the glycosyltransferase 2 family.</text>
</comment>
<gene>
    <name evidence="3" type="ORF">G9U52_31515</name>
</gene>
<dbReference type="Proteomes" id="UP001165962">
    <property type="component" value="Unassembled WGS sequence"/>
</dbReference>
<dbReference type="InterPro" id="IPR029044">
    <property type="entry name" value="Nucleotide-diphossugar_trans"/>
</dbReference>
<evidence type="ECO:0000259" key="2">
    <source>
        <dbReference type="Pfam" id="PF00535"/>
    </source>
</evidence>
<dbReference type="SUPFAM" id="SSF53448">
    <property type="entry name" value="Nucleotide-diphospho-sugar transferases"/>
    <property type="match status" value="1"/>
</dbReference>
<evidence type="ECO:0000313" key="3">
    <source>
        <dbReference type="EMBL" id="NHN34327.1"/>
    </source>
</evidence>
<evidence type="ECO:0000313" key="4">
    <source>
        <dbReference type="Proteomes" id="UP001165962"/>
    </source>
</evidence>
<comment type="caution">
    <text evidence="3">The sequence shown here is derived from an EMBL/GenBank/DDBJ whole genome shotgun (WGS) entry which is preliminary data.</text>
</comment>
<accession>A0ABX0JCW2</accession>
<evidence type="ECO:0000256" key="1">
    <source>
        <dbReference type="ARBA" id="ARBA00006739"/>
    </source>
</evidence>